<accession>A0A178HYB7</accession>
<evidence type="ECO:0000256" key="3">
    <source>
        <dbReference type="RuleBase" id="RU361235"/>
    </source>
</evidence>
<evidence type="ECO:0000256" key="1">
    <source>
        <dbReference type="ARBA" id="ARBA00005964"/>
    </source>
</evidence>
<dbReference type="EMBL" id="LVVY01000084">
    <property type="protein sequence ID" value="OAM77450.1"/>
    <property type="molecule type" value="Genomic_DNA"/>
</dbReference>
<dbReference type="Gene3D" id="3.40.50.1820">
    <property type="entry name" value="alpha/beta hydrolase"/>
    <property type="match status" value="1"/>
</dbReference>
<dbReference type="SUPFAM" id="SSF53474">
    <property type="entry name" value="alpha/beta-Hydrolases"/>
    <property type="match status" value="1"/>
</dbReference>
<comment type="caution">
    <text evidence="5">The sequence shown here is derived from an EMBL/GenBank/DDBJ whole genome shotgun (WGS) entry which is preliminary data.</text>
</comment>
<dbReference type="PROSITE" id="PS00941">
    <property type="entry name" value="CARBOXYLESTERASE_B_2"/>
    <property type="match status" value="1"/>
</dbReference>
<organism evidence="5 6">
    <name type="scientific">Devosia elaeis</name>
    <dbReference type="NCBI Taxonomy" id="1770058"/>
    <lineage>
        <taxon>Bacteria</taxon>
        <taxon>Pseudomonadati</taxon>
        <taxon>Pseudomonadota</taxon>
        <taxon>Alphaproteobacteria</taxon>
        <taxon>Hyphomicrobiales</taxon>
        <taxon>Devosiaceae</taxon>
        <taxon>Devosia</taxon>
    </lineage>
</organism>
<dbReference type="RefSeq" id="WP_067455610.1">
    <property type="nucleotide sequence ID" value="NZ_LVVY01000084.1"/>
</dbReference>
<dbReference type="Pfam" id="PF00135">
    <property type="entry name" value="COesterase"/>
    <property type="match status" value="1"/>
</dbReference>
<keyword evidence="6" id="KW-1185">Reference proteome</keyword>
<evidence type="ECO:0000259" key="4">
    <source>
        <dbReference type="Pfam" id="PF00135"/>
    </source>
</evidence>
<evidence type="ECO:0000313" key="5">
    <source>
        <dbReference type="EMBL" id="OAM77450.1"/>
    </source>
</evidence>
<dbReference type="STRING" id="1770058.A3840_09835"/>
<dbReference type="InterPro" id="IPR019819">
    <property type="entry name" value="Carboxylesterase_B_CS"/>
</dbReference>
<dbReference type="PANTHER" id="PTHR11559">
    <property type="entry name" value="CARBOXYLESTERASE"/>
    <property type="match status" value="1"/>
</dbReference>
<dbReference type="PROSITE" id="PS00122">
    <property type="entry name" value="CARBOXYLESTERASE_B_1"/>
    <property type="match status" value="1"/>
</dbReference>
<dbReference type="GO" id="GO:0016787">
    <property type="term" value="F:hydrolase activity"/>
    <property type="evidence" value="ECO:0007669"/>
    <property type="project" value="UniProtKB-KW"/>
</dbReference>
<protein>
    <recommendedName>
        <fullName evidence="3">Carboxylic ester hydrolase</fullName>
        <ecNumber evidence="3">3.1.1.-</ecNumber>
    </recommendedName>
</protein>
<proteinExistence type="inferred from homology"/>
<dbReference type="InterPro" id="IPR029058">
    <property type="entry name" value="AB_hydrolase_fold"/>
</dbReference>
<dbReference type="AlphaFoldDB" id="A0A178HYB7"/>
<name>A0A178HYB7_9HYPH</name>
<dbReference type="InterPro" id="IPR019826">
    <property type="entry name" value="Carboxylesterase_B_AS"/>
</dbReference>
<reference evidence="5 6" key="1">
    <citation type="submission" date="2016-03" db="EMBL/GenBank/DDBJ databases">
        <title>Genome sequencing of Devosia sp. S37.</title>
        <authorList>
            <person name="Mohd Nor M."/>
        </authorList>
    </citation>
    <scope>NUCLEOTIDE SEQUENCE [LARGE SCALE GENOMIC DNA]</scope>
    <source>
        <strain evidence="5 6">S37</strain>
    </source>
</reference>
<comment type="similarity">
    <text evidence="1 3">Belongs to the type-B carboxylesterase/lipase family.</text>
</comment>
<feature type="domain" description="Carboxylesterase type B" evidence="4">
    <location>
        <begin position="21"/>
        <end position="507"/>
    </location>
</feature>
<gene>
    <name evidence="5" type="ORF">A3840_09835</name>
</gene>
<dbReference type="ESTHER" id="9rhiz-a0a178hyb7">
    <property type="family name" value="Carb_B_Bacteria"/>
</dbReference>
<dbReference type="InterPro" id="IPR050309">
    <property type="entry name" value="Type-B_Carboxylest/Lipase"/>
</dbReference>
<sequence length="510" mass="53488">MAAFALATLGLGHATAQDSGPLVTVDSGSLEGVATDRAEQFLGIPYAAPPIKDLRFSPPRPAIAWTGTVAADDLPPACLQFEPKGALEGQAASEDCLYLSLYRPLGATASDARPVMVYFHGGAWTQGTSANYGGASLVAETGVIEISINYRLGALGYLAHPELSAETPMGSGNYGTMDQIAALEWVKRNVAAFGGDPDNVTIFGQSAGAGSVCALLAAPSAAGLFHRAILHSLPCGWVSTDLKTAEPSGVAFAEAVGCPAGADQVACLRGVWAGTLIAHQADYTGGIKVGGGLIPVAPEAAIASGEWNQVPMLVGATRSEFKLIAMLLMPELYGVTAETYPDMVRKVYSDRADAVLELYPLANFNSPYEAITQAMGDEAFVCGTGATVAKLAEWVPTYQYEFDDRTSPGLYGFDGPPGADMSNGHSADLQYLFDYDLGAADLDVTQEKLATQMMHYWASFAAKGDPNFDGGPVWPQWTDNQQVLALRAGGESTPITSFAADHNCDFWSGN</sequence>
<keyword evidence="2 3" id="KW-0378">Hydrolase</keyword>
<dbReference type="InterPro" id="IPR002018">
    <property type="entry name" value="CarbesteraseB"/>
</dbReference>
<evidence type="ECO:0000313" key="6">
    <source>
        <dbReference type="Proteomes" id="UP000078389"/>
    </source>
</evidence>
<evidence type="ECO:0000256" key="2">
    <source>
        <dbReference type="ARBA" id="ARBA00022801"/>
    </source>
</evidence>
<dbReference type="EC" id="3.1.1.-" evidence="3"/>
<dbReference type="Proteomes" id="UP000078389">
    <property type="component" value="Unassembled WGS sequence"/>
</dbReference>